<gene>
    <name evidence="1" type="ORF">GCM10009663_11340</name>
</gene>
<protein>
    <recommendedName>
        <fullName evidence="3">Immunity protein 53 of polymorphic toxin system</fullName>
    </recommendedName>
</protein>
<comment type="caution">
    <text evidence="1">The sequence shown here is derived from an EMBL/GenBank/DDBJ whole genome shotgun (WGS) entry which is preliminary data.</text>
</comment>
<evidence type="ECO:0008006" key="3">
    <source>
        <dbReference type="Google" id="ProtNLM"/>
    </source>
</evidence>
<evidence type="ECO:0000313" key="1">
    <source>
        <dbReference type="EMBL" id="GAA1073151.1"/>
    </source>
</evidence>
<dbReference type="RefSeq" id="WP_344622370.1">
    <property type="nucleotide sequence ID" value="NZ_BAAALD010000007.1"/>
</dbReference>
<dbReference type="Pfam" id="PF15580">
    <property type="entry name" value="Imm53"/>
    <property type="match status" value="1"/>
</dbReference>
<organism evidence="1 2">
    <name type="scientific">Kitasatospora arboriphila</name>
    <dbReference type="NCBI Taxonomy" id="258052"/>
    <lineage>
        <taxon>Bacteria</taxon>
        <taxon>Bacillati</taxon>
        <taxon>Actinomycetota</taxon>
        <taxon>Actinomycetes</taxon>
        <taxon>Kitasatosporales</taxon>
        <taxon>Streptomycetaceae</taxon>
        <taxon>Kitasatospora</taxon>
    </lineage>
</organism>
<proteinExistence type="predicted"/>
<sequence length="102" mass="11880">MSDSTQVLDWLQNWYADQCDEDWEHEWGVKIATLDNPGWTVTIDLEETDLEDCEFARQDVNRSTHDWLWAWTSEKAFHVRCGPANLAEALTLFRDWATGSTS</sequence>
<dbReference type="EMBL" id="BAAALD010000007">
    <property type="protein sequence ID" value="GAA1073151.1"/>
    <property type="molecule type" value="Genomic_DNA"/>
</dbReference>
<dbReference type="Proteomes" id="UP001499987">
    <property type="component" value="Unassembled WGS sequence"/>
</dbReference>
<reference evidence="1 2" key="1">
    <citation type="journal article" date="2019" name="Int. J. Syst. Evol. Microbiol.">
        <title>The Global Catalogue of Microorganisms (GCM) 10K type strain sequencing project: providing services to taxonomists for standard genome sequencing and annotation.</title>
        <authorList>
            <consortium name="The Broad Institute Genomics Platform"/>
            <consortium name="The Broad Institute Genome Sequencing Center for Infectious Disease"/>
            <person name="Wu L."/>
            <person name="Ma J."/>
        </authorList>
    </citation>
    <scope>NUCLEOTIDE SEQUENCE [LARGE SCALE GENOMIC DNA]</scope>
    <source>
        <strain evidence="1 2">JCM 13002</strain>
    </source>
</reference>
<name>A0ABN1TBH7_9ACTN</name>
<evidence type="ECO:0000313" key="2">
    <source>
        <dbReference type="Proteomes" id="UP001499987"/>
    </source>
</evidence>
<accession>A0ABN1TBH7</accession>
<dbReference type="InterPro" id="IPR028228">
    <property type="entry name" value="Imm53"/>
</dbReference>
<keyword evidence="2" id="KW-1185">Reference proteome</keyword>